<name>A0A0B2V975_TOXCA</name>
<comment type="caution">
    <text evidence="2">The sequence shown here is derived from an EMBL/GenBank/DDBJ whole genome shotgun (WGS) entry which is preliminary data.</text>
</comment>
<protein>
    <submittedName>
        <fullName evidence="2">Uncharacterized protein</fullName>
    </submittedName>
</protein>
<gene>
    <name evidence="2" type="ORF">Tcan_13013</name>
</gene>
<keyword evidence="1" id="KW-0812">Transmembrane</keyword>
<reference evidence="2 3" key="1">
    <citation type="submission" date="2014-11" db="EMBL/GenBank/DDBJ databases">
        <title>Genetic blueprint of the zoonotic pathogen Toxocara canis.</title>
        <authorList>
            <person name="Zhu X.-Q."/>
            <person name="Korhonen P.K."/>
            <person name="Cai H."/>
            <person name="Young N.D."/>
            <person name="Nejsum P."/>
            <person name="von Samson-Himmelstjerna G."/>
            <person name="Boag P.R."/>
            <person name="Tan P."/>
            <person name="Li Q."/>
            <person name="Min J."/>
            <person name="Yang Y."/>
            <person name="Wang X."/>
            <person name="Fang X."/>
            <person name="Hall R.S."/>
            <person name="Hofmann A."/>
            <person name="Sternberg P.W."/>
            <person name="Jex A.R."/>
            <person name="Gasser R.B."/>
        </authorList>
    </citation>
    <scope>NUCLEOTIDE SEQUENCE [LARGE SCALE GENOMIC DNA]</scope>
    <source>
        <strain evidence="2">PN_DK_2014</strain>
    </source>
</reference>
<feature type="transmembrane region" description="Helical" evidence="1">
    <location>
        <begin position="20"/>
        <end position="37"/>
    </location>
</feature>
<keyword evidence="1" id="KW-0472">Membrane</keyword>
<keyword evidence="1" id="KW-1133">Transmembrane helix</keyword>
<dbReference type="EMBL" id="JPKZ01002268">
    <property type="protein sequence ID" value="KHN77545.1"/>
    <property type="molecule type" value="Genomic_DNA"/>
</dbReference>
<keyword evidence="3" id="KW-1185">Reference proteome</keyword>
<accession>A0A0B2V975</accession>
<dbReference type="AlphaFoldDB" id="A0A0B2V975"/>
<evidence type="ECO:0000313" key="3">
    <source>
        <dbReference type="Proteomes" id="UP000031036"/>
    </source>
</evidence>
<organism evidence="2 3">
    <name type="scientific">Toxocara canis</name>
    <name type="common">Canine roundworm</name>
    <dbReference type="NCBI Taxonomy" id="6265"/>
    <lineage>
        <taxon>Eukaryota</taxon>
        <taxon>Metazoa</taxon>
        <taxon>Ecdysozoa</taxon>
        <taxon>Nematoda</taxon>
        <taxon>Chromadorea</taxon>
        <taxon>Rhabditida</taxon>
        <taxon>Spirurina</taxon>
        <taxon>Ascaridomorpha</taxon>
        <taxon>Ascaridoidea</taxon>
        <taxon>Toxocaridae</taxon>
        <taxon>Toxocara</taxon>
    </lineage>
</organism>
<proteinExistence type="predicted"/>
<evidence type="ECO:0000313" key="2">
    <source>
        <dbReference type="EMBL" id="KHN77545.1"/>
    </source>
</evidence>
<dbReference type="Proteomes" id="UP000031036">
    <property type="component" value="Unassembled WGS sequence"/>
</dbReference>
<sequence>MGERVPFAVNFGYDMANNDSFVRFIEIFIVVFTLVFLEAMRRQAYTDPVSLLGMTSSLLGETILEYKRIDETMWILSDETSDRWDGKRVNRAGGPEFSYKNVKTRWASVGAIGYKYDL</sequence>
<evidence type="ECO:0000256" key="1">
    <source>
        <dbReference type="SAM" id="Phobius"/>
    </source>
</evidence>